<dbReference type="AlphaFoldDB" id="A0A841G7L0"/>
<organism evidence="2 3">
    <name type="scientific">Tolumonas osonensis</name>
    <dbReference type="NCBI Taxonomy" id="675874"/>
    <lineage>
        <taxon>Bacteria</taxon>
        <taxon>Pseudomonadati</taxon>
        <taxon>Pseudomonadota</taxon>
        <taxon>Gammaproteobacteria</taxon>
        <taxon>Aeromonadales</taxon>
        <taxon>Aeromonadaceae</taxon>
        <taxon>Tolumonas</taxon>
    </lineage>
</organism>
<sequence>MKNSMKTKASILGLSLMAASAMPASAAEQSDWKFEFTPYLWAASMKADVEVRGHSGSVDASFNDLMDKMDASAAFLGTAQYKSWVTWVQFDYINLNFDLAGHKHTGALDIKQTMGTFGLGYQFSGWKEGQTVDVLLGVRTMTLENELSIDSVGTFSKDSDFVDPVIIVRPSFQISEKWRFNPTLSYGTGGDSEETWELQPQFQYQAWENTAFRFGYRKLHYKIENENGNSFDGSFEGPIIGVGITF</sequence>
<evidence type="ECO:0008006" key="4">
    <source>
        <dbReference type="Google" id="ProtNLM"/>
    </source>
</evidence>
<keyword evidence="1" id="KW-0732">Signal</keyword>
<evidence type="ECO:0000256" key="1">
    <source>
        <dbReference type="SAM" id="SignalP"/>
    </source>
</evidence>
<protein>
    <recommendedName>
        <fullName evidence="4">Outer membrane protein beta-barrel domain-containing protein</fullName>
    </recommendedName>
</protein>
<feature type="chain" id="PRO_5032436595" description="Outer membrane protein beta-barrel domain-containing protein" evidence="1">
    <location>
        <begin position="27"/>
        <end position="246"/>
    </location>
</feature>
<name>A0A841G7L0_9GAMM</name>
<accession>A0A841G7L0</accession>
<keyword evidence="3" id="KW-1185">Reference proteome</keyword>
<proteinExistence type="predicted"/>
<dbReference type="Proteomes" id="UP000585721">
    <property type="component" value="Unassembled WGS sequence"/>
</dbReference>
<dbReference type="RefSeq" id="WP_188025899.1">
    <property type="nucleotide sequence ID" value="NZ_JACHGR010000003.1"/>
</dbReference>
<gene>
    <name evidence="2" type="ORF">HNR75_000996</name>
</gene>
<dbReference type="EMBL" id="JACHGR010000003">
    <property type="protein sequence ID" value="MBB6055114.1"/>
    <property type="molecule type" value="Genomic_DNA"/>
</dbReference>
<feature type="signal peptide" evidence="1">
    <location>
        <begin position="1"/>
        <end position="26"/>
    </location>
</feature>
<evidence type="ECO:0000313" key="3">
    <source>
        <dbReference type="Proteomes" id="UP000585721"/>
    </source>
</evidence>
<comment type="caution">
    <text evidence="2">The sequence shown here is derived from an EMBL/GenBank/DDBJ whole genome shotgun (WGS) entry which is preliminary data.</text>
</comment>
<reference evidence="2 3" key="1">
    <citation type="submission" date="2020-08" db="EMBL/GenBank/DDBJ databases">
        <title>Genomic Encyclopedia of Type Strains, Phase IV (KMG-IV): sequencing the most valuable type-strain genomes for metagenomic binning, comparative biology and taxonomic classification.</title>
        <authorList>
            <person name="Goeker M."/>
        </authorList>
    </citation>
    <scope>NUCLEOTIDE SEQUENCE [LARGE SCALE GENOMIC DNA]</scope>
    <source>
        <strain evidence="2 3">DSM 22975</strain>
    </source>
</reference>
<evidence type="ECO:0000313" key="2">
    <source>
        <dbReference type="EMBL" id="MBB6055114.1"/>
    </source>
</evidence>